<accession>A0A1M6PIW2</accession>
<reference evidence="2" key="1">
    <citation type="submission" date="2016-11" db="EMBL/GenBank/DDBJ databases">
        <authorList>
            <person name="Varghese N."/>
            <person name="Submissions S."/>
        </authorList>
    </citation>
    <scope>NUCLEOTIDE SEQUENCE [LARGE SCALE GENOMIC DNA]</scope>
    <source>
        <strain evidence="2">DSM 17957</strain>
    </source>
</reference>
<dbReference type="AlphaFoldDB" id="A0A1M6PIW2"/>
<gene>
    <name evidence="1" type="ORF">SAMN02745975_03595</name>
</gene>
<organism evidence="1 2">
    <name type="scientific">Geosporobacter subterraneus DSM 17957</name>
    <dbReference type="NCBI Taxonomy" id="1121919"/>
    <lineage>
        <taxon>Bacteria</taxon>
        <taxon>Bacillati</taxon>
        <taxon>Bacillota</taxon>
        <taxon>Clostridia</taxon>
        <taxon>Peptostreptococcales</taxon>
        <taxon>Thermotaleaceae</taxon>
        <taxon>Geosporobacter</taxon>
    </lineage>
</organism>
<dbReference type="OrthoDB" id="1956211at2"/>
<keyword evidence="2" id="KW-1185">Reference proteome</keyword>
<dbReference type="EMBL" id="FQZV01000070">
    <property type="protein sequence ID" value="SHK07850.1"/>
    <property type="molecule type" value="Genomic_DNA"/>
</dbReference>
<evidence type="ECO:0000313" key="2">
    <source>
        <dbReference type="Proteomes" id="UP000184536"/>
    </source>
</evidence>
<sequence length="60" mass="7277">MSAKINLFGNRNFDYEEDEYDRLKNSSRRMQKASVFTNKVTRKKLEFDYEEDSYEPEKGK</sequence>
<name>A0A1M6PIW2_9FIRM</name>
<protein>
    <submittedName>
        <fullName evidence="1">Uncharacterized protein</fullName>
    </submittedName>
</protein>
<evidence type="ECO:0000313" key="1">
    <source>
        <dbReference type="EMBL" id="SHK07850.1"/>
    </source>
</evidence>
<dbReference type="Proteomes" id="UP000184536">
    <property type="component" value="Unassembled WGS sequence"/>
</dbReference>
<dbReference type="RefSeq" id="WP_110942569.1">
    <property type="nucleotide sequence ID" value="NZ_FQZV01000070.1"/>
</dbReference>
<proteinExistence type="predicted"/>
<dbReference type="STRING" id="1121919.SAMN02745975_03595"/>